<name>A0AC60PEL3_IXOPE</name>
<comment type="caution">
    <text evidence="1">The sequence shown here is derived from an EMBL/GenBank/DDBJ whole genome shotgun (WGS) entry which is preliminary data.</text>
</comment>
<reference evidence="1 2" key="1">
    <citation type="journal article" date="2020" name="Cell">
        <title>Large-Scale Comparative Analyses of Tick Genomes Elucidate Their Genetic Diversity and Vector Capacities.</title>
        <authorList>
            <consortium name="Tick Genome and Microbiome Consortium (TIGMIC)"/>
            <person name="Jia N."/>
            <person name="Wang J."/>
            <person name="Shi W."/>
            <person name="Du L."/>
            <person name="Sun Y."/>
            <person name="Zhan W."/>
            <person name="Jiang J.F."/>
            <person name="Wang Q."/>
            <person name="Zhang B."/>
            <person name="Ji P."/>
            <person name="Bell-Sakyi L."/>
            <person name="Cui X.M."/>
            <person name="Yuan T.T."/>
            <person name="Jiang B.G."/>
            <person name="Yang W.F."/>
            <person name="Lam T.T."/>
            <person name="Chang Q.C."/>
            <person name="Ding S.J."/>
            <person name="Wang X.J."/>
            <person name="Zhu J.G."/>
            <person name="Ruan X.D."/>
            <person name="Zhao L."/>
            <person name="Wei J.T."/>
            <person name="Ye R.Z."/>
            <person name="Que T.C."/>
            <person name="Du C.H."/>
            <person name="Zhou Y.H."/>
            <person name="Cheng J.X."/>
            <person name="Dai P.F."/>
            <person name="Guo W.B."/>
            <person name="Han X.H."/>
            <person name="Huang E.J."/>
            <person name="Li L.F."/>
            <person name="Wei W."/>
            <person name="Gao Y.C."/>
            <person name="Liu J.Z."/>
            <person name="Shao H.Z."/>
            <person name="Wang X."/>
            <person name="Wang C.C."/>
            <person name="Yang T.C."/>
            <person name="Huo Q.B."/>
            <person name="Li W."/>
            <person name="Chen H.Y."/>
            <person name="Chen S.E."/>
            <person name="Zhou L.G."/>
            <person name="Ni X.B."/>
            <person name="Tian J.H."/>
            <person name="Sheng Y."/>
            <person name="Liu T."/>
            <person name="Pan Y.S."/>
            <person name="Xia L.Y."/>
            <person name="Li J."/>
            <person name="Zhao F."/>
            <person name="Cao W.C."/>
        </authorList>
    </citation>
    <scope>NUCLEOTIDE SEQUENCE [LARGE SCALE GENOMIC DNA]</scope>
    <source>
        <strain evidence="1">Iper-2018</strain>
    </source>
</reference>
<protein>
    <submittedName>
        <fullName evidence="1">Uncharacterized protein</fullName>
    </submittedName>
</protein>
<accession>A0AC60PEL3</accession>
<gene>
    <name evidence="1" type="ORF">HPB47_004922</name>
</gene>
<evidence type="ECO:0000313" key="2">
    <source>
        <dbReference type="Proteomes" id="UP000805193"/>
    </source>
</evidence>
<organism evidence="1 2">
    <name type="scientific">Ixodes persulcatus</name>
    <name type="common">Taiga tick</name>
    <dbReference type="NCBI Taxonomy" id="34615"/>
    <lineage>
        <taxon>Eukaryota</taxon>
        <taxon>Metazoa</taxon>
        <taxon>Ecdysozoa</taxon>
        <taxon>Arthropoda</taxon>
        <taxon>Chelicerata</taxon>
        <taxon>Arachnida</taxon>
        <taxon>Acari</taxon>
        <taxon>Parasitiformes</taxon>
        <taxon>Ixodida</taxon>
        <taxon>Ixodoidea</taxon>
        <taxon>Ixodidae</taxon>
        <taxon>Ixodinae</taxon>
        <taxon>Ixodes</taxon>
    </lineage>
</organism>
<dbReference type="EMBL" id="JABSTQ010010740">
    <property type="protein sequence ID" value="KAG0418350.1"/>
    <property type="molecule type" value="Genomic_DNA"/>
</dbReference>
<dbReference type="Proteomes" id="UP000805193">
    <property type="component" value="Unassembled WGS sequence"/>
</dbReference>
<proteinExistence type="predicted"/>
<evidence type="ECO:0000313" key="1">
    <source>
        <dbReference type="EMBL" id="KAG0418350.1"/>
    </source>
</evidence>
<keyword evidence="2" id="KW-1185">Reference proteome</keyword>
<sequence>MPGTAYGRSGETLKQRDAELDIEGFMRLAIAVKKQELQKPQIVILASGHRNFTGNSDSGAKISVVKRSLVPDYQPSGSKIRMRGAYGEQVTADLANLPLRLRDEPQYVTYAYLVLDEVITQATASVYYSVSRVEMLVMLQNVRASETAR</sequence>